<comment type="subcellular location">
    <subcellularLocation>
        <location evidence="10">Cell inner membrane</location>
        <topology evidence="10">Multi-pass membrane protein</topology>
    </subcellularLocation>
    <subcellularLocation>
        <location evidence="1">Cell membrane</location>
        <topology evidence="1">Multi-pass membrane protein</topology>
    </subcellularLocation>
</comment>
<keyword evidence="7 10" id="KW-1133">Transmembrane helix</keyword>
<dbReference type="NCBIfam" id="TIGR02796">
    <property type="entry name" value="tolQ"/>
    <property type="match status" value="1"/>
</dbReference>
<keyword evidence="13" id="KW-1185">Reference proteome</keyword>
<comment type="subunit">
    <text evidence="10">The Tol-Pal system is composed of five core proteins: the inner membrane proteins TolA, TolQ and TolR, the periplasmic protein TolB and the outer membrane protein Pal. They form a network linking the inner and outer membranes and the peptidoglycan layer.</text>
</comment>
<dbReference type="STRING" id="406100.SAMN04488052_10585"/>
<dbReference type="GO" id="GO:0043213">
    <property type="term" value="P:bacteriocin transport"/>
    <property type="evidence" value="ECO:0007669"/>
    <property type="project" value="InterPro"/>
</dbReference>
<evidence type="ECO:0000313" key="12">
    <source>
        <dbReference type="EMBL" id="SEO96713.1"/>
    </source>
</evidence>
<feature type="transmembrane region" description="Helical" evidence="10">
    <location>
        <begin position="170"/>
        <end position="192"/>
    </location>
</feature>
<evidence type="ECO:0000313" key="13">
    <source>
        <dbReference type="Proteomes" id="UP000199657"/>
    </source>
</evidence>
<dbReference type="InterPro" id="IPR014163">
    <property type="entry name" value="Tol-Pal_TolQ"/>
</dbReference>
<evidence type="ECO:0000256" key="8">
    <source>
        <dbReference type="ARBA" id="ARBA00023136"/>
    </source>
</evidence>
<keyword evidence="3 10" id="KW-1003">Cell membrane</keyword>
<evidence type="ECO:0000256" key="9">
    <source>
        <dbReference type="ARBA" id="ARBA00023306"/>
    </source>
</evidence>
<keyword evidence="9 10" id="KW-0131">Cell cycle</keyword>
<proteinExistence type="inferred from homology"/>
<dbReference type="InterPro" id="IPR050790">
    <property type="entry name" value="ExbB/TolQ_transport"/>
</dbReference>
<gene>
    <name evidence="10" type="primary">tolQ</name>
    <name evidence="12" type="ORF">SAMN04488052_10585</name>
</gene>
<feature type="transmembrane region" description="Helical" evidence="10">
    <location>
        <begin position="16"/>
        <end position="36"/>
    </location>
</feature>
<evidence type="ECO:0000256" key="1">
    <source>
        <dbReference type="ARBA" id="ARBA00004651"/>
    </source>
</evidence>
<evidence type="ECO:0000256" key="3">
    <source>
        <dbReference type="ARBA" id="ARBA00022475"/>
    </source>
</evidence>
<reference evidence="12 13" key="1">
    <citation type="submission" date="2016-10" db="EMBL/GenBank/DDBJ databases">
        <authorList>
            <person name="de Groot N.N."/>
        </authorList>
    </citation>
    <scope>NUCLEOTIDE SEQUENCE [LARGE SCALE GENOMIC DNA]</scope>
    <source>
        <strain evidence="12 13">CGMCC 1.6291</strain>
    </source>
</reference>
<feature type="transmembrane region" description="Helical" evidence="10">
    <location>
        <begin position="127"/>
        <end position="150"/>
    </location>
</feature>
<evidence type="ECO:0000256" key="6">
    <source>
        <dbReference type="ARBA" id="ARBA00022692"/>
    </source>
</evidence>
<keyword evidence="4 10" id="KW-0997">Cell inner membrane</keyword>
<dbReference type="GO" id="GO:0005886">
    <property type="term" value="C:plasma membrane"/>
    <property type="evidence" value="ECO:0007669"/>
    <property type="project" value="UniProtKB-SubCell"/>
</dbReference>
<evidence type="ECO:0000259" key="11">
    <source>
        <dbReference type="Pfam" id="PF01618"/>
    </source>
</evidence>
<dbReference type="Proteomes" id="UP000199657">
    <property type="component" value="Unassembled WGS sequence"/>
</dbReference>
<dbReference type="OrthoDB" id="9805133at2"/>
<dbReference type="GO" id="GO:0051301">
    <property type="term" value="P:cell division"/>
    <property type="evidence" value="ECO:0007669"/>
    <property type="project" value="UniProtKB-UniRule"/>
</dbReference>
<accession>A0A1H8U1L7</accession>
<evidence type="ECO:0000256" key="7">
    <source>
        <dbReference type="ARBA" id="ARBA00022989"/>
    </source>
</evidence>
<protein>
    <recommendedName>
        <fullName evidence="10">Tol-Pal system protein TolQ</fullName>
    </recommendedName>
</protein>
<dbReference type="EMBL" id="FOEG01000005">
    <property type="protein sequence ID" value="SEO96713.1"/>
    <property type="molecule type" value="Genomic_DNA"/>
</dbReference>
<dbReference type="AlphaFoldDB" id="A0A1H8U1L7"/>
<evidence type="ECO:0000256" key="2">
    <source>
        <dbReference type="ARBA" id="ARBA00010442"/>
    </source>
</evidence>
<name>A0A1H8U1L7_9GAMM</name>
<keyword evidence="5 10" id="KW-0132">Cell division</keyword>
<sequence>MQGEMSILQLVLDASLLVQAVMLILVLASVASWALMFRKRAVVNDAVETAEEFEDHFWSGGNLAEIYARVGSSEEANGGMERMFRAGFREFSRMRKQGASPEAQVEASQRAMRISLAREEDELESHLPFLATVGSTSPYIGLFGTVWGIMNSFRALGTQQQATLATVAPGIAEALIATALGLFAAIPAVIGYNRYASSVERLCGRYETFMEEFISILQRHAHAQASQTPQEQRD</sequence>
<comment type="similarity">
    <text evidence="2 10">Belongs to the ExbB/TolQ family.</text>
</comment>
<dbReference type="Pfam" id="PF01618">
    <property type="entry name" value="MotA_ExbB"/>
    <property type="match status" value="1"/>
</dbReference>
<dbReference type="GO" id="GO:0017038">
    <property type="term" value="P:protein import"/>
    <property type="evidence" value="ECO:0007669"/>
    <property type="project" value="TreeGrafter"/>
</dbReference>
<keyword evidence="6 10" id="KW-0812">Transmembrane</keyword>
<feature type="domain" description="MotA/TolQ/ExbB proton channel" evidence="11">
    <location>
        <begin position="77"/>
        <end position="207"/>
    </location>
</feature>
<comment type="function">
    <text evidence="10">Part of the Tol-Pal system, which plays a role in outer membrane invagination during cell division and is important for maintaining outer membrane integrity.</text>
</comment>
<evidence type="ECO:0000256" key="4">
    <source>
        <dbReference type="ARBA" id="ARBA00022519"/>
    </source>
</evidence>
<dbReference type="RefSeq" id="WP_091644301.1">
    <property type="nucleotide sequence ID" value="NZ_FOEG01000005.1"/>
</dbReference>
<organism evidence="12 13">
    <name type="scientific">Aquisalimonas asiatica</name>
    <dbReference type="NCBI Taxonomy" id="406100"/>
    <lineage>
        <taxon>Bacteria</taxon>
        <taxon>Pseudomonadati</taxon>
        <taxon>Pseudomonadota</taxon>
        <taxon>Gammaproteobacteria</taxon>
        <taxon>Chromatiales</taxon>
        <taxon>Ectothiorhodospiraceae</taxon>
        <taxon>Aquisalimonas</taxon>
    </lineage>
</organism>
<dbReference type="PANTHER" id="PTHR30625">
    <property type="entry name" value="PROTEIN TOLQ"/>
    <property type="match status" value="1"/>
</dbReference>
<evidence type="ECO:0000256" key="5">
    <source>
        <dbReference type="ARBA" id="ARBA00022618"/>
    </source>
</evidence>
<dbReference type="PANTHER" id="PTHR30625:SF3">
    <property type="entry name" value="TOL-PAL SYSTEM PROTEIN TOLQ"/>
    <property type="match status" value="1"/>
</dbReference>
<keyword evidence="8 10" id="KW-0472">Membrane</keyword>
<evidence type="ECO:0000256" key="10">
    <source>
        <dbReference type="HAMAP-Rule" id="MF_02202"/>
    </source>
</evidence>
<dbReference type="InterPro" id="IPR002898">
    <property type="entry name" value="MotA_ExbB_proton_chnl"/>
</dbReference>
<dbReference type="HAMAP" id="MF_02202">
    <property type="entry name" value="TolQ"/>
    <property type="match status" value="1"/>
</dbReference>